<accession>A0A5E6MFH4</accession>
<feature type="domain" description="MOFRL-associated" evidence="2">
    <location>
        <begin position="32"/>
        <end position="267"/>
    </location>
</feature>
<dbReference type="InterPro" id="IPR038614">
    <property type="entry name" value="GK_N_sf"/>
</dbReference>
<dbReference type="InterPro" id="IPR039760">
    <property type="entry name" value="MOFRL_protein"/>
</dbReference>
<keyword evidence="3" id="KW-0808">Transferase</keyword>
<dbReference type="InterPro" id="IPR025286">
    <property type="entry name" value="MOFRL_assoc_dom"/>
</dbReference>
<name>A0A5E6MFH4_9BACT</name>
<dbReference type="InterPro" id="IPR037035">
    <property type="entry name" value="GK-like_C_sf"/>
</dbReference>
<dbReference type="Gene3D" id="3.40.1480.10">
    <property type="entry name" value="MOFRL domain"/>
    <property type="match status" value="1"/>
</dbReference>
<dbReference type="GO" id="GO:0005737">
    <property type="term" value="C:cytoplasm"/>
    <property type="evidence" value="ECO:0007669"/>
    <property type="project" value="TreeGrafter"/>
</dbReference>
<organism evidence="3 4">
    <name type="scientific">Methylacidimicrobium tartarophylax</name>
    <dbReference type="NCBI Taxonomy" id="1041768"/>
    <lineage>
        <taxon>Bacteria</taxon>
        <taxon>Pseudomonadati</taxon>
        <taxon>Verrucomicrobiota</taxon>
        <taxon>Methylacidimicrobium</taxon>
    </lineage>
</organism>
<dbReference type="GO" id="GO:0008887">
    <property type="term" value="F:glycerate kinase activity"/>
    <property type="evidence" value="ECO:0007669"/>
    <property type="project" value="InterPro"/>
</dbReference>
<protein>
    <submittedName>
        <fullName evidence="3">Glycerate 2-kinase</fullName>
        <ecNumber evidence="3">2.7.1.165</ecNumber>
    </submittedName>
</protein>
<proteinExistence type="predicted"/>
<dbReference type="Pfam" id="PF05161">
    <property type="entry name" value="MOFRL"/>
    <property type="match status" value="1"/>
</dbReference>
<dbReference type="Pfam" id="PF13660">
    <property type="entry name" value="DUF4147"/>
    <property type="match status" value="1"/>
</dbReference>
<keyword evidence="3" id="KW-0418">Kinase</keyword>
<evidence type="ECO:0000259" key="1">
    <source>
        <dbReference type="Pfam" id="PF05161"/>
    </source>
</evidence>
<dbReference type="SUPFAM" id="SSF82544">
    <property type="entry name" value="GckA/TtuD-like"/>
    <property type="match status" value="1"/>
</dbReference>
<dbReference type="PANTHER" id="PTHR12227">
    <property type="entry name" value="GLYCERATE KINASE"/>
    <property type="match status" value="1"/>
</dbReference>
<evidence type="ECO:0000313" key="4">
    <source>
        <dbReference type="Proteomes" id="UP000334923"/>
    </source>
</evidence>
<dbReference type="GO" id="GO:0043798">
    <property type="term" value="F:glycerate 2-kinase activity"/>
    <property type="evidence" value="ECO:0007669"/>
    <property type="project" value="UniProtKB-EC"/>
</dbReference>
<dbReference type="PANTHER" id="PTHR12227:SF0">
    <property type="entry name" value="GLYCERATE KINASE"/>
    <property type="match status" value="1"/>
</dbReference>
<dbReference type="AlphaFoldDB" id="A0A5E6MFH4"/>
<evidence type="ECO:0000313" key="3">
    <source>
        <dbReference type="EMBL" id="VVM07747.1"/>
    </source>
</evidence>
<gene>
    <name evidence="3" type="primary">gck</name>
    <name evidence="3" type="synonym">gckA</name>
    <name evidence="3" type="synonym">GLYCTK</name>
    <name evidence="3" type="ORF">MAMT_01900</name>
</gene>
<evidence type="ECO:0000259" key="2">
    <source>
        <dbReference type="Pfam" id="PF13660"/>
    </source>
</evidence>
<keyword evidence="4" id="KW-1185">Reference proteome</keyword>
<dbReference type="EC" id="2.7.1.165" evidence="3"/>
<dbReference type="Gene3D" id="3.40.50.10180">
    <property type="entry name" value="Glycerate kinase, MOFRL-like N-terminal domain"/>
    <property type="match status" value="1"/>
</dbReference>
<dbReference type="InterPro" id="IPR007835">
    <property type="entry name" value="MOFRL"/>
</dbReference>
<dbReference type="RefSeq" id="WP_142660746.1">
    <property type="nucleotide sequence ID" value="NZ_CABFVA020000111.1"/>
</dbReference>
<reference evidence="3 4" key="1">
    <citation type="submission" date="2019-09" db="EMBL/GenBank/DDBJ databases">
        <authorList>
            <person name="Cremers G."/>
        </authorList>
    </citation>
    <scope>NUCLEOTIDE SEQUENCE [LARGE SCALE GENOMIC DNA]</scope>
    <source>
        <strain evidence="3">4A</strain>
    </source>
</reference>
<dbReference type="Proteomes" id="UP000334923">
    <property type="component" value="Unassembled WGS sequence"/>
</dbReference>
<feature type="domain" description="MOFRL" evidence="1">
    <location>
        <begin position="352"/>
        <end position="456"/>
    </location>
</feature>
<dbReference type="EMBL" id="CABFVA020000111">
    <property type="protein sequence ID" value="VVM07747.1"/>
    <property type="molecule type" value="Genomic_DNA"/>
</dbReference>
<dbReference type="OrthoDB" id="9766552at2"/>
<sequence>MTGVDQMEKQMIRIALEGGRPELARRGLAAAALRMLESGLRAVDPGEAVRRSVRREGASLWVGGREYRLEGGRVLLLAVGKAAGGMAAALEEILDGWIGGGLVTVPAGTAAPPLSLPVREAGHPLPDEASRACGEEAARLLRGARSGDLVLVALSGGASALWSLPAEGLGLTDLRETTRLLLESGAAIEEINAVRKHLELLKGGGVPLLAPSARFLGLILSDVVGDRLEAVGSGPTMPDPSRFADAWRILERRRILDRIPAAVRARLAAGRAGKLPETPKAGHPLFARGETLCVGSAQEAIAAILRSAQAQGFAAACLTSTLQGEASQAGLVLGNILREEALHGRPLPRPSALLAAGETTVRIAGKGRGGRNLELALGAASRLVGLEGVLLASLASDGVDGSSGVGGAVVDGESWKSAEAAGLDPDGLLAANNSLAFFQAVGGLLRTGPTGTNVNDFSLLLAE</sequence>